<dbReference type="RefSeq" id="XP_070883560.1">
    <property type="nucleotide sequence ID" value="XM_071033492.1"/>
</dbReference>
<protein>
    <recommendedName>
        <fullName evidence="3">Polyketide synthase</fullName>
    </recommendedName>
</protein>
<evidence type="ECO:0000313" key="2">
    <source>
        <dbReference type="Proteomes" id="UP001610432"/>
    </source>
</evidence>
<sequence>MSISACTSLSRYDRWAVISISAPLDTGAPELRVPRPRTFIGTRPAPPPREAEARIRTYIKNIPPGAIRTGSKPTAEMWQLVLCVLQQSYLPRLFGAKGNGQKAALSGVMESLEKWKEERGEGLPALWIVHGSGDTMIPPVCSTGFVKRLREVLPSVPVKLDVLPGEHMFDVDITMAEGWVTMGRGLLEHYWP</sequence>
<evidence type="ECO:0008006" key="3">
    <source>
        <dbReference type="Google" id="ProtNLM"/>
    </source>
</evidence>
<keyword evidence="2" id="KW-1185">Reference proteome</keyword>
<dbReference type="SUPFAM" id="SSF53474">
    <property type="entry name" value="alpha/beta-Hydrolases"/>
    <property type="match status" value="2"/>
</dbReference>
<gene>
    <name evidence="1" type="ORF">BJX67DRAFT_383628</name>
</gene>
<dbReference type="GeneID" id="98148564"/>
<dbReference type="InterPro" id="IPR029058">
    <property type="entry name" value="AB_hydrolase_fold"/>
</dbReference>
<evidence type="ECO:0000313" key="1">
    <source>
        <dbReference type="EMBL" id="KAL2864581.1"/>
    </source>
</evidence>
<dbReference type="Proteomes" id="UP001610432">
    <property type="component" value="Unassembled WGS sequence"/>
</dbReference>
<reference evidence="1 2" key="1">
    <citation type="submission" date="2024-07" db="EMBL/GenBank/DDBJ databases">
        <title>Section-level genome sequencing and comparative genomics of Aspergillus sections Usti and Cavernicolus.</title>
        <authorList>
            <consortium name="Lawrence Berkeley National Laboratory"/>
            <person name="Nybo J.L."/>
            <person name="Vesth T.C."/>
            <person name="Theobald S."/>
            <person name="Frisvad J.C."/>
            <person name="Larsen T.O."/>
            <person name="Kjaerboelling I."/>
            <person name="Rothschild-Mancinelli K."/>
            <person name="Lyhne E.K."/>
            <person name="Kogle M.E."/>
            <person name="Barry K."/>
            <person name="Clum A."/>
            <person name="Na H."/>
            <person name="Ledsgaard L."/>
            <person name="Lin J."/>
            <person name="Lipzen A."/>
            <person name="Kuo A."/>
            <person name="Riley R."/>
            <person name="Mondo S."/>
            <person name="Labutti K."/>
            <person name="Haridas S."/>
            <person name="Pangalinan J."/>
            <person name="Salamov A.A."/>
            <person name="Simmons B.A."/>
            <person name="Magnuson J.K."/>
            <person name="Chen J."/>
            <person name="Drula E."/>
            <person name="Henrissat B."/>
            <person name="Wiebenga A."/>
            <person name="Lubbers R.J."/>
            <person name="Gomes A.C."/>
            <person name="Macurrencykelacurrency M.R."/>
            <person name="Stajich J."/>
            <person name="Grigoriev I.V."/>
            <person name="Mortensen U.H."/>
            <person name="De Vries R.P."/>
            <person name="Baker S.E."/>
            <person name="Andersen M.R."/>
        </authorList>
    </citation>
    <scope>NUCLEOTIDE SEQUENCE [LARGE SCALE GENOMIC DNA]</scope>
    <source>
        <strain evidence="1 2">CBS 449.75</strain>
    </source>
</reference>
<name>A0ABR4LJE2_9EURO</name>
<proteinExistence type="predicted"/>
<organism evidence="1 2">
    <name type="scientific">Aspergillus lucknowensis</name>
    <dbReference type="NCBI Taxonomy" id="176173"/>
    <lineage>
        <taxon>Eukaryota</taxon>
        <taxon>Fungi</taxon>
        <taxon>Dikarya</taxon>
        <taxon>Ascomycota</taxon>
        <taxon>Pezizomycotina</taxon>
        <taxon>Eurotiomycetes</taxon>
        <taxon>Eurotiomycetidae</taxon>
        <taxon>Eurotiales</taxon>
        <taxon>Aspergillaceae</taxon>
        <taxon>Aspergillus</taxon>
        <taxon>Aspergillus subgen. Nidulantes</taxon>
    </lineage>
</organism>
<dbReference type="Gene3D" id="3.40.50.1820">
    <property type="entry name" value="alpha/beta hydrolase"/>
    <property type="match status" value="1"/>
</dbReference>
<dbReference type="EMBL" id="JBFXLQ010000039">
    <property type="protein sequence ID" value="KAL2864581.1"/>
    <property type="molecule type" value="Genomic_DNA"/>
</dbReference>
<accession>A0ABR4LJE2</accession>
<comment type="caution">
    <text evidence="1">The sequence shown here is derived from an EMBL/GenBank/DDBJ whole genome shotgun (WGS) entry which is preliminary data.</text>
</comment>